<feature type="compositionally biased region" description="Polar residues" evidence="2">
    <location>
        <begin position="1624"/>
        <end position="1636"/>
    </location>
</feature>
<feature type="region of interest" description="Disordered" evidence="2">
    <location>
        <begin position="60"/>
        <end position="143"/>
    </location>
</feature>
<gene>
    <name evidence="4" type="ORF">UREG_07063</name>
</gene>
<evidence type="ECO:0000256" key="2">
    <source>
        <dbReference type="SAM" id="MobiDB-lite"/>
    </source>
</evidence>
<protein>
    <recommendedName>
        <fullName evidence="3">Xylanolytic transcriptional activator regulatory domain-containing protein</fullName>
    </recommendedName>
</protein>
<feature type="domain" description="Xylanolytic transcriptional activator regulatory" evidence="3">
    <location>
        <begin position="350"/>
        <end position="466"/>
    </location>
</feature>
<sequence length="1666" mass="181926">MPPFSWRKNIPFVAGVAVCIREMPQPPPRQISPLSNGHPVCKTCSDHKYPCLGYNESANLPATGPQSSPPGDGLGNQGHEASNRRDSTERPRSSPLIPIPGSSQTSPEASTPKETPNPQGPREQSQTLKASESPGSILHTGRPDRMLILEGHSALISSRRTHVPYFRYFGPTAIVPGFKQMVVRVRETKKGNPSTSTDSASSTRSPNVSKTEPRSSIHTASTSSSIQFYDPEDPLPNSEIVTHLCEVFFIHLSCTFPFLQRDLFLRDLAEKQLEPVIVDAVCALAARFSLHPLLTTGSASETNYPHRGDVFAQRAMCAVVDALSCPTVSGVQACLMLAYEQFGSNHDSGLWMYLGISIRMAQDLGLQKLEGLKYNYGRLGLAPKSVGSGQAGRLDEGQASNGTNNNAQISGDPTNLDLEHAKERERVDTFWSLFLVDRIISSGTGRPVTLRDDDVEISFPLQSESSLPNGWPAPFPALIRIIHLYGRVTDLLNAIKEINHVTPETLKQLAGMESDLTGIYQRLSPKLHFNAINFQSYVKVGEGTNFILLHSWFHALIVLVHQPTLLHSFSGRIQQLFPNSRELSMSSAKTIADILAFAELIDAKSFIGTPFTSQPTYIAACAFLMESALFSMPSSRSHTPPLGADMIDQPLMMVTPADGAAVSGQGSNAKYSLLAAAAKENYQRCYKALQSLVAYWEGTKYILTVLDQKSKGIWDPQLYTDEEMNGTVGHSSLGNNQSSQTWRKLSTSKDITLSTAKHEKPNVIDTSNQAINSDSKLGGPSPKNTSQAIGWALTGATGSSQPNLSFLYQMPRTRPDEAATYLPPQYDSYQSVGAQTSPPTPSFCSFSDTKVAYQPGPTPNPPSQLVPNPSPNAPRYSCVGPEAISSSNPSFPLSSSEFTSHHPHTTTSQNPFQDASLNTTPTSYSYSLATAMRTNHRYFTDNSLSDYADLGANIPNMTIESQDIDMNTLQVPGTFPFPLDGEFMPWLEYLPDDILQSKKRPLGLQMEQATDSHDAYSPPSDLDTGYYGATPADGDDVTYPSASEKDFTRRNGGFGDENGGRRSHRSSISSLPGSVVVHPRADTLHGVDDSPPRMLVGSPSSSNKVKAYCFPAHVRDRDSPFRHPSSVRAMQMGDEDSELDALSPSGRTLKARKQRAALRAQSPCMSEMSMSMRSGVASPSSSTKKYYRSPHTRSSQMIVEEEAKKEYPLVLLHCNLLPPSLSLPPRLGTPSAELLREVLPDVYWRRWKVLEDSVVGSGVLRDRGVLISHPQEAYDVLEERLLESLELIRPRLAYGHFLGAEEGKSGNEDESERVVDAGEGAKCHDCGQKVLKDPDGGERKWEVRIYAANGLMRAGAWAAAWKDMEKVDVEVGLWLPMDVKRELERKMLEEETFRMEAELRAVEEEKRQKEVYGESGCPSQEEIDGLVDPFDPDISGDQHQHHGSVPVHDPRSDIGVFSYKGLRTMDFQTVTAKYTRLLLRDPIVTFVAGVILILAIIYAPSRVPTTIAPSTGPSSSPHNVVTVTSYQTPPVYTTTVFASSPASKEWTHSPIIPALTIANNGSRPSGAPIVPAAKIVAAEQPAEPDSALDVGSVLSAHRSPDDEEGKSISAVPPAAPVMDQQSMGLCSRSDGASTAHSKSHKHIETRATVTSFRMPDWWTPGDSPNN</sequence>
<dbReference type="Pfam" id="PF04082">
    <property type="entry name" value="Fungal_trans"/>
    <property type="match status" value="1"/>
</dbReference>
<feature type="compositionally biased region" description="Polar residues" evidence="2">
    <location>
        <begin position="1170"/>
        <end position="1184"/>
    </location>
</feature>
<feature type="compositionally biased region" description="Polar residues" evidence="2">
    <location>
        <begin position="398"/>
        <end position="413"/>
    </location>
</feature>
<feature type="region of interest" description="Disordered" evidence="2">
    <location>
        <begin position="830"/>
        <end position="918"/>
    </location>
</feature>
<feature type="compositionally biased region" description="Pro residues" evidence="2">
    <location>
        <begin position="856"/>
        <end position="872"/>
    </location>
</feature>
<proteinExistence type="predicted"/>
<organism evidence="4 5">
    <name type="scientific">Uncinocarpus reesii (strain UAMH 1704)</name>
    <dbReference type="NCBI Taxonomy" id="336963"/>
    <lineage>
        <taxon>Eukaryota</taxon>
        <taxon>Fungi</taxon>
        <taxon>Dikarya</taxon>
        <taxon>Ascomycota</taxon>
        <taxon>Pezizomycotina</taxon>
        <taxon>Eurotiomycetes</taxon>
        <taxon>Eurotiomycetidae</taxon>
        <taxon>Onygenales</taxon>
        <taxon>Onygenaceae</taxon>
        <taxon>Uncinocarpus</taxon>
    </lineage>
</organism>
<dbReference type="OrthoDB" id="2354469at2759"/>
<dbReference type="InterPro" id="IPR007219">
    <property type="entry name" value="XnlR_reg_dom"/>
</dbReference>
<dbReference type="KEGG" id="ure:UREG_07063"/>
<dbReference type="VEuPathDB" id="FungiDB:UREG_07063"/>
<dbReference type="GO" id="GO:0003677">
    <property type="term" value="F:DNA binding"/>
    <property type="evidence" value="ECO:0007669"/>
    <property type="project" value="InterPro"/>
</dbReference>
<dbReference type="RefSeq" id="XP_002582290.1">
    <property type="nucleotide sequence ID" value="XM_002582244.1"/>
</dbReference>
<dbReference type="SMART" id="SM00906">
    <property type="entry name" value="Fungal_trans"/>
    <property type="match status" value="1"/>
</dbReference>
<dbReference type="InParanoid" id="C4JY12"/>
<dbReference type="PANTHER" id="PTHR47783:SF1">
    <property type="entry name" value="ZN(II)2CYS6 TRANSCRIPTION FACTOR (EUROFUNG)"/>
    <property type="match status" value="1"/>
</dbReference>
<evidence type="ECO:0000259" key="3">
    <source>
        <dbReference type="SMART" id="SM00906"/>
    </source>
</evidence>
<name>C4JY12_UNCRE</name>
<dbReference type="GeneID" id="8444589"/>
<dbReference type="eggNOG" id="ENOG502RYZ7">
    <property type="taxonomic scope" value="Eukaryota"/>
</dbReference>
<feature type="compositionally biased region" description="Low complexity" evidence="2">
    <location>
        <begin position="885"/>
        <end position="896"/>
    </location>
</feature>
<evidence type="ECO:0000313" key="5">
    <source>
        <dbReference type="Proteomes" id="UP000002058"/>
    </source>
</evidence>
<dbReference type="GO" id="GO:0008270">
    <property type="term" value="F:zinc ion binding"/>
    <property type="evidence" value="ECO:0007669"/>
    <property type="project" value="InterPro"/>
</dbReference>
<reference evidence="5" key="1">
    <citation type="journal article" date="2009" name="Genome Res.">
        <title>Comparative genomic analyses of the human fungal pathogens Coccidioides and their relatives.</title>
        <authorList>
            <person name="Sharpton T.J."/>
            <person name="Stajich J.E."/>
            <person name="Rounsley S.D."/>
            <person name="Gardner M.J."/>
            <person name="Wortman J.R."/>
            <person name="Jordar V.S."/>
            <person name="Maiti R."/>
            <person name="Kodira C.D."/>
            <person name="Neafsey D.E."/>
            <person name="Zeng Q."/>
            <person name="Hung C.-Y."/>
            <person name="McMahan C."/>
            <person name="Muszewska A."/>
            <person name="Grynberg M."/>
            <person name="Mandel M.A."/>
            <person name="Kellner E.M."/>
            <person name="Barker B.M."/>
            <person name="Galgiani J.N."/>
            <person name="Orbach M.J."/>
            <person name="Kirkland T.N."/>
            <person name="Cole G.T."/>
            <person name="Henn M.R."/>
            <person name="Birren B.W."/>
            <person name="Taylor J.W."/>
        </authorList>
    </citation>
    <scope>NUCLEOTIDE SEQUENCE [LARGE SCALE GENOMIC DNA]</scope>
    <source>
        <strain evidence="5">UAMH 1704</strain>
    </source>
</reference>
<feature type="compositionally biased region" description="Basic and acidic residues" evidence="2">
    <location>
        <begin position="81"/>
        <end position="92"/>
    </location>
</feature>
<keyword evidence="1" id="KW-0539">Nucleus</keyword>
<evidence type="ECO:0000256" key="1">
    <source>
        <dbReference type="ARBA" id="ARBA00023242"/>
    </source>
</evidence>
<feature type="region of interest" description="Disordered" evidence="2">
    <location>
        <begin position="1596"/>
        <end position="1615"/>
    </location>
</feature>
<feature type="compositionally biased region" description="Polar residues" evidence="2">
    <location>
        <begin position="905"/>
        <end position="918"/>
    </location>
</feature>
<evidence type="ECO:0000313" key="4">
    <source>
        <dbReference type="EMBL" id="EEP82198.1"/>
    </source>
</evidence>
<dbReference type="GO" id="GO:0006351">
    <property type="term" value="P:DNA-templated transcription"/>
    <property type="evidence" value="ECO:0007669"/>
    <property type="project" value="InterPro"/>
</dbReference>
<feature type="region of interest" description="Disordered" evidence="2">
    <location>
        <begin position="1624"/>
        <end position="1647"/>
    </location>
</feature>
<dbReference type="PANTHER" id="PTHR47783">
    <property type="entry name" value="ZN(II)2CYS6 TRANSCRIPTION FACTOR (EUROFUNG)-RELATED"/>
    <property type="match status" value="1"/>
</dbReference>
<feature type="region of interest" description="Disordered" evidence="2">
    <location>
        <begin position="387"/>
        <end position="414"/>
    </location>
</feature>
<feature type="compositionally biased region" description="Polar residues" evidence="2">
    <location>
        <begin position="101"/>
        <end position="134"/>
    </location>
</feature>
<keyword evidence="5" id="KW-1185">Reference proteome</keyword>
<feature type="region of interest" description="Disordered" evidence="2">
    <location>
        <begin position="1041"/>
        <end position="1072"/>
    </location>
</feature>
<dbReference type="STRING" id="336963.C4JY12"/>
<accession>C4JY12</accession>
<dbReference type="OMA" id="AFAMRET"/>
<feature type="region of interest" description="Disordered" evidence="2">
    <location>
        <begin position="187"/>
        <end position="223"/>
    </location>
</feature>
<dbReference type="CDD" id="cd12148">
    <property type="entry name" value="fungal_TF_MHR"/>
    <property type="match status" value="1"/>
</dbReference>
<feature type="compositionally biased region" description="Low complexity" evidence="2">
    <location>
        <begin position="194"/>
        <end position="205"/>
    </location>
</feature>
<feature type="region of interest" description="Disordered" evidence="2">
    <location>
        <begin position="1170"/>
        <end position="1189"/>
    </location>
</feature>
<dbReference type="Proteomes" id="UP000002058">
    <property type="component" value="Unassembled WGS sequence"/>
</dbReference>
<dbReference type="HOGENOM" id="CLU_002051_0_0_1"/>
<dbReference type="EMBL" id="CH476619">
    <property type="protein sequence ID" value="EEP82198.1"/>
    <property type="molecule type" value="Genomic_DNA"/>
</dbReference>